<sequence>MLQDGQSSQIEAEDLWQVQKLAVELREGLVCSKLETSKDAPSLRVYKMYDVLIWDIQWYRIKSNSGGRRFWLCDPHMQRCATLGSQNLRRGIYFQHILDGSFGVIVCFKGGGEDFIFLIGLCHTKDVVGKIRKGSAIDEQVHEGSDVE</sequence>
<evidence type="ECO:0000313" key="1">
    <source>
        <dbReference type="EMBL" id="CAK8685084.1"/>
    </source>
</evidence>
<accession>A0ABP0G2Q2</accession>
<name>A0ABP0G2Q2_CLALP</name>
<organism evidence="1 2">
    <name type="scientific">Clavelina lepadiformis</name>
    <name type="common">Light-bulb sea squirt</name>
    <name type="synonym">Ascidia lepadiformis</name>
    <dbReference type="NCBI Taxonomy" id="159417"/>
    <lineage>
        <taxon>Eukaryota</taxon>
        <taxon>Metazoa</taxon>
        <taxon>Chordata</taxon>
        <taxon>Tunicata</taxon>
        <taxon>Ascidiacea</taxon>
        <taxon>Aplousobranchia</taxon>
        <taxon>Clavelinidae</taxon>
        <taxon>Clavelina</taxon>
    </lineage>
</organism>
<dbReference type="EMBL" id="CAWYQH010000098">
    <property type="protein sequence ID" value="CAK8685084.1"/>
    <property type="molecule type" value="Genomic_DNA"/>
</dbReference>
<evidence type="ECO:0000313" key="2">
    <source>
        <dbReference type="Proteomes" id="UP001642483"/>
    </source>
</evidence>
<reference evidence="1 2" key="1">
    <citation type="submission" date="2024-02" db="EMBL/GenBank/DDBJ databases">
        <authorList>
            <person name="Daric V."/>
            <person name="Darras S."/>
        </authorList>
    </citation>
    <scope>NUCLEOTIDE SEQUENCE [LARGE SCALE GENOMIC DNA]</scope>
</reference>
<gene>
    <name evidence="1" type="ORF">CVLEPA_LOCUS16240</name>
</gene>
<proteinExistence type="predicted"/>
<protein>
    <submittedName>
        <fullName evidence="1">Uncharacterized protein</fullName>
    </submittedName>
</protein>
<comment type="caution">
    <text evidence="1">The sequence shown here is derived from an EMBL/GenBank/DDBJ whole genome shotgun (WGS) entry which is preliminary data.</text>
</comment>
<keyword evidence="2" id="KW-1185">Reference proteome</keyword>
<dbReference type="Proteomes" id="UP001642483">
    <property type="component" value="Unassembled WGS sequence"/>
</dbReference>